<organism evidence="12 13">
    <name type="scientific">Rhodothermus marinus (strain ATCC 43812 / DSM 4252 / R-10)</name>
    <name type="common">Rhodothermus obamensis</name>
    <dbReference type="NCBI Taxonomy" id="518766"/>
    <lineage>
        <taxon>Bacteria</taxon>
        <taxon>Pseudomonadati</taxon>
        <taxon>Rhodothermota</taxon>
        <taxon>Rhodothermia</taxon>
        <taxon>Rhodothermales</taxon>
        <taxon>Rhodothermaceae</taxon>
        <taxon>Rhodothermus</taxon>
    </lineage>
</organism>
<dbReference type="Pfam" id="PF21948">
    <property type="entry name" value="LplA-B_cat"/>
    <property type="match status" value="1"/>
</dbReference>
<accession>D0MDZ4</accession>
<evidence type="ECO:0000256" key="10">
    <source>
        <dbReference type="PIRSR" id="PIRSR016262-3"/>
    </source>
</evidence>
<dbReference type="Gene3D" id="3.30.930.10">
    <property type="entry name" value="Bira Bifunctional Protein, Domain 2"/>
    <property type="match status" value="1"/>
</dbReference>
<evidence type="ECO:0000256" key="9">
    <source>
        <dbReference type="PIRSR" id="PIRSR016262-2"/>
    </source>
</evidence>
<evidence type="ECO:0000256" key="5">
    <source>
        <dbReference type="ARBA" id="ARBA00024732"/>
    </source>
</evidence>
<evidence type="ECO:0000256" key="8">
    <source>
        <dbReference type="PIRSR" id="PIRSR016262-1"/>
    </source>
</evidence>
<evidence type="ECO:0000256" key="2">
    <source>
        <dbReference type="ARBA" id="ARBA00022490"/>
    </source>
</evidence>
<dbReference type="PANTHER" id="PTHR10993">
    <property type="entry name" value="OCTANOYLTRANSFERASE"/>
    <property type="match status" value="1"/>
</dbReference>
<comment type="function">
    <text evidence="5 6 7">Catalyzes the transfer of endogenously produced octanoic acid from octanoyl-acyl-carrier-protein onto the lipoyl domains of lipoate-dependent enzymes. Lipoyl-ACP can also act as a substrate although octanoyl-ACP is likely to be the physiological substrate.</text>
</comment>
<gene>
    <name evidence="6" type="primary">lipB</name>
    <name evidence="12" type="ordered locus">Rmar_2259</name>
</gene>
<evidence type="ECO:0000256" key="7">
    <source>
        <dbReference type="PIRNR" id="PIRNR016262"/>
    </source>
</evidence>
<dbReference type="GO" id="GO:0009249">
    <property type="term" value="P:protein lipoylation"/>
    <property type="evidence" value="ECO:0007669"/>
    <property type="project" value="InterPro"/>
</dbReference>
<dbReference type="AlphaFoldDB" id="D0MDZ4"/>
<dbReference type="HAMAP" id="MF_00013">
    <property type="entry name" value="LipB"/>
    <property type="match status" value="1"/>
</dbReference>
<dbReference type="GO" id="GO:0016874">
    <property type="term" value="F:ligase activity"/>
    <property type="evidence" value="ECO:0007669"/>
    <property type="project" value="UniProtKB-KW"/>
</dbReference>
<dbReference type="GO" id="GO:0005737">
    <property type="term" value="C:cytoplasm"/>
    <property type="evidence" value="ECO:0007669"/>
    <property type="project" value="UniProtKB-SubCell"/>
</dbReference>
<reference evidence="12 13" key="1">
    <citation type="journal article" date="2009" name="Stand. Genomic Sci.">
        <title>Complete genome sequence of Rhodothermus marinus type strain (R-10).</title>
        <authorList>
            <person name="Nolan M."/>
            <person name="Tindall B.J."/>
            <person name="Pomrenke H."/>
            <person name="Lapidus A."/>
            <person name="Copeland A."/>
            <person name="Glavina Del Rio T."/>
            <person name="Lucas S."/>
            <person name="Chen F."/>
            <person name="Tice H."/>
            <person name="Cheng J.F."/>
            <person name="Saunders E."/>
            <person name="Han C."/>
            <person name="Bruce D."/>
            <person name="Goodwin L."/>
            <person name="Chain P."/>
            <person name="Pitluck S."/>
            <person name="Ovchinikova G."/>
            <person name="Pati A."/>
            <person name="Ivanova N."/>
            <person name="Mavromatis K."/>
            <person name="Chen A."/>
            <person name="Palaniappan K."/>
            <person name="Land M."/>
            <person name="Hauser L."/>
            <person name="Chang Y.J."/>
            <person name="Jeffries C.D."/>
            <person name="Brettin T."/>
            <person name="Goker M."/>
            <person name="Bristow J."/>
            <person name="Eisen J.A."/>
            <person name="Markowitz V."/>
            <person name="Hugenholtz P."/>
            <person name="Kyrpides N.C."/>
            <person name="Klenk H.P."/>
            <person name="Detter J.C."/>
        </authorList>
    </citation>
    <scope>NUCLEOTIDE SEQUENCE [LARGE SCALE GENOMIC DNA]</scope>
    <source>
        <strain evidence="13">ATCC 43812 / DSM 4252 / R-10</strain>
    </source>
</reference>
<keyword evidence="13" id="KW-1185">Reference proteome</keyword>
<dbReference type="GO" id="GO:0033819">
    <property type="term" value="F:lipoyl(octanoyl) transferase activity"/>
    <property type="evidence" value="ECO:0007669"/>
    <property type="project" value="UniProtKB-EC"/>
</dbReference>
<dbReference type="SUPFAM" id="SSF55681">
    <property type="entry name" value="Class II aaRS and biotin synthetases"/>
    <property type="match status" value="1"/>
</dbReference>
<feature type="binding site" evidence="6 9">
    <location>
        <begin position="157"/>
        <end position="159"/>
    </location>
    <ligand>
        <name>substrate</name>
    </ligand>
</feature>
<comment type="similarity">
    <text evidence="6 7">Belongs to the LipB family.</text>
</comment>
<dbReference type="InterPro" id="IPR020605">
    <property type="entry name" value="Octanoyltransferase_CS"/>
</dbReference>
<dbReference type="KEGG" id="rmr:Rmar_2259"/>
<evidence type="ECO:0000256" key="6">
    <source>
        <dbReference type="HAMAP-Rule" id="MF_00013"/>
    </source>
</evidence>
<keyword evidence="12" id="KW-0436">Ligase</keyword>
<dbReference type="CDD" id="cd16444">
    <property type="entry name" value="LipB"/>
    <property type="match status" value="1"/>
</dbReference>
<dbReference type="NCBIfam" id="TIGR00214">
    <property type="entry name" value="lipB"/>
    <property type="match status" value="1"/>
</dbReference>
<keyword evidence="4 6" id="KW-0012">Acyltransferase</keyword>
<comment type="pathway">
    <text evidence="1 6 7">Protein modification; protein lipoylation via endogenous pathway; protein N(6)-(lipoyl)lysine from octanoyl-[acyl-carrier-protein]: step 1/2.</text>
</comment>
<dbReference type="OrthoDB" id="9787061at2"/>
<evidence type="ECO:0000256" key="1">
    <source>
        <dbReference type="ARBA" id="ARBA00004821"/>
    </source>
</evidence>
<protein>
    <recommendedName>
        <fullName evidence="6 7">Octanoyltransferase</fullName>
        <ecNumber evidence="6 7">2.3.1.181</ecNumber>
    </recommendedName>
    <alternativeName>
        <fullName evidence="6">Lipoate-protein ligase B</fullName>
    </alternativeName>
    <alternativeName>
        <fullName evidence="6">Lipoyl/octanoyl transferase</fullName>
    </alternativeName>
    <alternativeName>
        <fullName evidence="6">Octanoyl-[acyl-carrier-protein]-protein N-octanoyltransferase</fullName>
    </alternativeName>
</protein>
<comment type="catalytic activity">
    <reaction evidence="6 7">
        <text>octanoyl-[ACP] + L-lysyl-[protein] = N(6)-octanoyl-L-lysyl-[protein] + holo-[ACP] + H(+)</text>
        <dbReference type="Rhea" id="RHEA:17665"/>
        <dbReference type="Rhea" id="RHEA-COMP:9636"/>
        <dbReference type="Rhea" id="RHEA-COMP:9685"/>
        <dbReference type="Rhea" id="RHEA-COMP:9752"/>
        <dbReference type="Rhea" id="RHEA-COMP:9928"/>
        <dbReference type="ChEBI" id="CHEBI:15378"/>
        <dbReference type="ChEBI" id="CHEBI:29969"/>
        <dbReference type="ChEBI" id="CHEBI:64479"/>
        <dbReference type="ChEBI" id="CHEBI:78463"/>
        <dbReference type="ChEBI" id="CHEBI:78809"/>
        <dbReference type="EC" id="2.3.1.181"/>
    </reaction>
</comment>
<proteinExistence type="inferred from homology"/>
<evidence type="ECO:0000256" key="3">
    <source>
        <dbReference type="ARBA" id="ARBA00022679"/>
    </source>
</evidence>
<sequence length="259" mass="29221">MAEPVVVCHLGRVAYKPSWDLQKLLQARLVAAKRQEPPQRIPHVFLLVEHPPVYTLGKNGRLDHLLLSEEALRARGAEFFHIDRGGDITFHGPGQLVGYPILDLDRFFTDIHRYLRELEETIIRTCADYGLQAGRVAGRTGVWIGPDARGPERKICAMGIRCSRWVTMHGFAFNLNTDLRYFSYIVPCGIADRGVTSLAAELDRPVDEAEVRARLLRHFAERFEATLTVHEGDEAFAFLEDYLEKDNLAAWVKAGAVVS</sequence>
<dbReference type="EMBL" id="CP001807">
    <property type="protein sequence ID" value="ACY49138.1"/>
    <property type="molecule type" value="Genomic_DNA"/>
</dbReference>
<dbReference type="InterPro" id="IPR004143">
    <property type="entry name" value="BPL_LPL_catalytic"/>
</dbReference>
<feature type="active site" description="Acyl-thioester intermediate" evidence="6 8">
    <location>
        <position position="188"/>
    </location>
</feature>
<keyword evidence="2 6" id="KW-0963">Cytoplasm</keyword>
<dbReference type="InterPro" id="IPR000544">
    <property type="entry name" value="Octanoyltransferase"/>
</dbReference>
<dbReference type="FunFam" id="3.30.930.10:FF:000035">
    <property type="entry name" value="Putative lipoyltransferase 2, mitochondrial"/>
    <property type="match status" value="1"/>
</dbReference>
<evidence type="ECO:0000256" key="4">
    <source>
        <dbReference type="ARBA" id="ARBA00023315"/>
    </source>
</evidence>
<evidence type="ECO:0000313" key="13">
    <source>
        <dbReference type="Proteomes" id="UP000002221"/>
    </source>
</evidence>
<dbReference type="NCBIfam" id="NF010925">
    <property type="entry name" value="PRK14345.1"/>
    <property type="match status" value="1"/>
</dbReference>
<dbReference type="RefSeq" id="WP_012844748.1">
    <property type="nucleotide sequence ID" value="NC_013501.1"/>
</dbReference>
<dbReference type="PROSITE" id="PS01313">
    <property type="entry name" value="LIPB"/>
    <property type="match status" value="1"/>
</dbReference>
<dbReference type="EC" id="2.3.1.181" evidence="6 7"/>
<comment type="miscellaneous">
    <text evidence="6">In the reaction, the free carboxyl group of octanoic acid is attached via an amide linkage to the epsilon-amino group of a specific lysine residue of lipoyl domains of lipoate-dependent enzymes.</text>
</comment>
<dbReference type="PIRSF" id="PIRSF016262">
    <property type="entry name" value="LPLase"/>
    <property type="match status" value="1"/>
</dbReference>
<keyword evidence="3 6" id="KW-0808">Transferase</keyword>
<dbReference type="eggNOG" id="COG0321">
    <property type="taxonomic scope" value="Bacteria"/>
</dbReference>
<dbReference type="HOGENOM" id="CLU_035168_1_1_10"/>
<dbReference type="PROSITE" id="PS51733">
    <property type="entry name" value="BPL_LPL_CATALYTIC"/>
    <property type="match status" value="1"/>
</dbReference>
<dbReference type="PANTHER" id="PTHR10993:SF12">
    <property type="entry name" value="OCTANOYLTRANSFERASE"/>
    <property type="match status" value="1"/>
</dbReference>
<name>D0MDZ4_RHOM4</name>
<evidence type="ECO:0000313" key="12">
    <source>
        <dbReference type="EMBL" id="ACY49138.1"/>
    </source>
</evidence>
<dbReference type="InterPro" id="IPR045864">
    <property type="entry name" value="aa-tRNA-synth_II/BPL/LPL"/>
</dbReference>
<feature type="domain" description="BPL/LPL catalytic" evidence="11">
    <location>
        <begin position="39"/>
        <end position="227"/>
    </location>
</feature>
<feature type="binding site" evidence="6 9">
    <location>
        <begin position="84"/>
        <end position="91"/>
    </location>
    <ligand>
        <name>substrate</name>
    </ligand>
</feature>
<feature type="binding site" evidence="6 9">
    <location>
        <begin position="170"/>
        <end position="172"/>
    </location>
    <ligand>
        <name>substrate</name>
    </ligand>
</feature>
<dbReference type="STRING" id="518766.Rmar_2259"/>
<dbReference type="Proteomes" id="UP000002221">
    <property type="component" value="Chromosome"/>
</dbReference>
<comment type="subcellular location">
    <subcellularLocation>
        <location evidence="6">Cytoplasm</location>
    </subcellularLocation>
</comment>
<feature type="site" description="Lowers pKa of active site Cys" evidence="6 10">
    <location>
        <position position="154"/>
    </location>
</feature>
<dbReference type="UniPathway" id="UPA00538">
    <property type="reaction ID" value="UER00592"/>
</dbReference>
<evidence type="ECO:0000259" key="11">
    <source>
        <dbReference type="PROSITE" id="PS51733"/>
    </source>
</evidence>